<accession>A0A1Y2ENX0</accession>
<evidence type="ECO:0000313" key="1">
    <source>
        <dbReference type="EMBL" id="ORY73280.1"/>
    </source>
</evidence>
<dbReference type="Proteomes" id="UP000193920">
    <property type="component" value="Unassembled WGS sequence"/>
</dbReference>
<dbReference type="STRING" id="1754190.A0A1Y2ENX0"/>
<dbReference type="InterPro" id="IPR051888">
    <property type="entry name" value="UPF0148_domain"/>
</dbReference>
<reference evidence="1 2" key="1">
    <citation type="submission" date="2016-08" db="EMBL/GenBank/DDBJ databases">
        <title>A Parts List for Fungal Cellulosomes Revealed by Comparative Genomics.</title>
        <authorList>
            <consortium name="DOE Joint Genome Institute"/>
            <person name="Haitjema C.H."/>
            <person name="Gilmore S.P."/>
            <person name="Henske J.K."/>
            <person name="Solomon K.V."/>
            <person name="De Groot R."/>
            <person name="Kuo A."/>
            <person name="Mondo S.J."/>
            <person name="Salamov A.A."/>
            <person name="Labutti K."/>
            <person name="Zhao Z."/>
            <person name="Chiniquy J."/>
            <person name="Barry K."/>
            <person name="Brewer H.M."/>
            <person name="Purvine S.O."/>
            <person name="Wright A.T."/>
            <person name="Boxma B."/>
            <person name="Van Alen T."/>
            <person name="Hackstein J.H."/>
            <person name="Baker S.E."/>
            <person name="Grigoriev I.V."/>
            <person name="O'Malley M.A."/>
        </authorList>
    </citation>
    <scope>NUCLEOTIDE SEQUENCE [LARGE SCALE GENOMIC DNA]</scope>
    <source>
        <strain evidence="1 2">G1</strain>
    </source>
</reference>
<keyword evidence="2" id="KW-1185">Reference proteome</keyword>
<dbReference type="PANTHER" id="PTHR16537:SF1">
    <property type="entry name" value="PROTEIN ZNRD2"/>
    <property type="match status" value="1"/>
</dbReference>
<dbReference type="EMBL" id="MCOG01000034">
    <property type="protein sequence ID" value="ORY73280.1"/>
    <property type="molecule type" value="Genomic_DNA"/>
</dbReference>
<dbReference type="AlphaFoldDB" id="A0A1Y2ENX0"/>
<evidence type="ECO:0008006" key="3">
    <source>
        <dbReference type="Google" id="ProtNLM"/>
    </source>
</evidence>
<comment type="caution">
    <text evidence="1">The sequence shown here is derived from an EMBL/GenBank/DDBJ whole genome shotgun (WGS) entry which is preliminary data.</text>
</comment>
<evidence type="ECO:0000313" key="2">
    <source>
        <dbReference type="Proteomes" id="UP000193920"/>
    </source>
</evidence>
<dbReference type="OrthoDB" id="28939at2759"/>
<sequence>MDSFEQRHERGITNMGELLLKGYIMSADSCPNCNVINKFINLLKIIESKITDTKPTETGSKENVTNQINSVNNKMSELLLAGWTLTNDNCPFCIGVPLMRNKEKLQYCVKCEKNFVSEEEAKKQNLIINNSKIGNNVLQVENNIPQKENNTSSLEKNFMPPTKKENLSVNYNDEIKLECSKTSTVLLHQLTSLRNKLEVMNENNDNMIPNTQYTVQICDAISSVCNALNACNSILYK</sequence>
<gene>
    <name evidence="1" type="ORF">LY90DRAFT_503131</name>
</gene>
<dbReference type="InterPro" id="IPR009563">
    <property type="entry name" value="SSSCA1"/>
</dbReference>
<dbReference type="PANTHER" id="PTHR16537">
    <property type="entry name" value="SJOEGREN SYNDROME/SCLERODERMA AUTOANTIGEN 1"/>
    <property type="match status" value="1"/>
</dbReference>
<proteinExistence type="predicted"/>
<protein>
    <recommendedName>
        <fullName evidence="3">Sjogrens syndrome scleroderma autoantigen 1</fullName>
    </recommendedName>
</protein>
<dbReference type="Pfam" id="PF06677">
    <property type="entry name" value="Auto_anti-p27"/>
    <property type="match status" value="2"/>
</dbReference>
<organism evidence="1 2">
    <name type="scientific">Neocallimastix californiae</name>
    <dbReference type="NCBI Taxonomy" id="1754190"/>
    <lineage>
        <taxon>Eukaryota</taxon>
        <taxon>Fungi</taxon>
        <taxon>Fungi incertae sedis</taxon>
        <taxon>Chytridiomycota</taxon>
        <taxon>Chytridiomycota incertae sedis</taxon>
        <taxon>Neocallimastigomycetes</taxon>
        <taxon>Neocallimastigales</taxon>
        <taxon>Neocallimastigaceae</taxon>
        <taxon>Neocallimastix</taxon>
    </lineage>
</organism>
<name>A0A1Y2ENX0_9FUNG</name>